<dbReference type="InterPro" id="IPR016035">
    <property type="entry name" value="Acyl_Trfase/lysoPLipase"/>
</dbReference>
<dbReference type="SUPFAM" id="SSF53474">
    <property type="entry name" value="alpha/beta-Hydrolases"/>
    <property type="match status" value="1"/>
</dbReference>
<feature type="region of interest" description="C-terminal hotdog fold" evidence="56">
    <location>
        <begin position="1019"/>
        <end position="1182"/>
    </location>
</feature>
<keyword evidence="14" id="KW-0511">Multifunctional enzyme</keyword>
<dbReference type="InterPro" id="IPR001031">
    <property type="entry name" value="Thioesterase"/>
</dbReference>
<dbReference type="PANTHER" id="PTHR43775">
    <property type="entry name" value="FATTY ACID SYNTHASE"/>
    <property type="match status" value="1"/>
</dbReference>
<evidence type="ECO:0000256" key="44">
    <source>
        <dbReference type="ARBA" id="ARBA00048691"/>
    </source>
</evidence>
<evidence type="ECO:0000256" key="39">
    <source>
        <dbReference type="ARBA" id="ARBA00048289"/>
    </source>
</evidence>
<evidence type="ECO:0000256" key="27">
    <source>
        <dbReference type="ARBA" id="ARBA00047394"/>
    </source>
</evidence>
<name>A0A0A9Y5L4_LYGHE</name>
<dbReference type="EC" id="1.3.1.39" evidence="2"/>
<dbReference type="InterPro" id="IPR011032">
    <property type="entry name" value="GroES-like_sf"/>
</dbReference>
<comment type="catalytic activity">
    <reaction evidence="55">
        <text>octanoyl-[ACP] + malonyl-[ACP] + H(+) = 3-oxodecanoyl-[ACP] + holo-[ACP] + CO2</text>
        <dbReference type="Rhea" id="RHEA:41852"/>
        <dbReference type="Rhea" id="RHEA-COMP:9623"/>
        <dbReference type="Rhea" id="RHEA-COMP:9636"/>
        <dbReference type="Rhea" id="RHEA-COMP:9637"/>
        <dbReference type="Rhea" id="RHEA-COMP:9685"/>
        <dbReference type="ChEBI" id="CHEBI:15378"/>
        <dbReference type="ChEBI" id="CHEBI:16526"/>
        <dbReference type="ChEBI" id="CHEBI:64479"/>
        <dbReference type="ChEBI" id="CHEBI:78449"/>
        <dbReference type="ChEBI" id="CHEBI:78463"/>
        <dbReference type="ChEBI" id="CHEBI:78464"/>
    </reaction>
    <physiologicalReaction direction="left-to-right" evidence="55">
        <dbReference type="Rhea" id="RHEA:41853"/>
    </physiologicalReaction>
</comment>
<dbReference type="EMBL" id="GBHO01016150">
    <property type="protein sequence ID" value="JAG27454.1"/>
    <property type="molecule type" value="Transcribed_RNA"/>
</dbReference>
<comment type="pathway">
    <text evidence="1">Lipid metabolism.</text>
</comment>
<dbReference type="EC" id="2.3.1.41" evidence="6"/>
<evidence type="ECO:0000256" key="34">
    <source>
        <dbReference type="ARBA" id="ARBA00047897"/>
    </source>
</evidence>
<comment type="catalytic activity">
    <reaction evidence="34">
        <text>(2E)-hexenoyl-[ACP] + NADPH + H(+) = hexanoyl-[ACP] + NADP(+)</text>
        <dbReference type="Rhea" id="RHEA:41832"/>
        <dbReference type="Rhea" id="RHEA-COMP:9631"/>
        <dbReference type="Rhea" id="RHEA-COMP:9632"/>
        <dbReference type="ChEBI" id="CHEBI:15378"/>
        <dbReference type="ChEBI" id="CHEBI:57783"/>
        <dbReference type="ChEBI" id="CHEBI:58349"/>
        <dbReference type="ChEBI" id="CHEBI:78458"/>
        <dbReference type="ChEBI" id="CHEBI:78459"/>
    </reaction>
    <physiologicalReaction direction="left-to-right" evidence="34">
        <dbReference type="Rhea" id="RHEA:41833"/>
    </physiologicalReaction>
</comment>
<evidence type="ECO:0000256" key="32">
    <source>
        <dbReference type="ARBA" id="ARBA00047578"/>
    </source>
</evidence>
<comment type="catalytic activity">
    <reaction evidence="54">
        <text>(2E)-decenoyl-[ACP] + NADPH + H(+) = decanoyl-[ACP] + NADP(+)</text>
        <dbReference type="Rhea" id="RHEA:41864"/>
        <dbReference type="Rhea" id="RHEA-COMP:9639"/>
        <dbReference type="Rhea" id="RHEA-COMP:9640"/>
        <dbReference type="ChEBI" id="CHEBI:15378"/>
        <dbReference type="ChEBI" id="CHEBI:57783"/>
        <dbReference type="ChEBI" id="CHEBI:58349"/>
        <dbReference type="ChEBI" id="CHEBI:78467"/>
        <dbReference type="ChEBI" id="CHEBI:78468"/>
    </reaction>
    <physiologicalReaction direction="left-to-right" evidence="54">
        <dbReference type="Rhea" id="RHEA:41865"/>
    </physiologicalReaction>
</comment>
<evidence type="ECO:0000256" key="20">
    <source>
        <dbReference type="ARBA" id="ARBA00023398"/>
    </source>
</evidence>
<comment type="catalytic activity">
    <reaction evidence="44">
        <text>holo-[ACP] + acetyl-CoA = acetyl-[ACP] + CoA</text>
        <dbReference type="Rhea" id="RHEA:41788"/>
        <dbReference type="Rhea" id="RHEA-COMP:9621"/>
        <dbReference type="Rhea" id="RHEA-COMP:9685"/>
        <dbReference type="ChEBI" id="CHEBI:57287"/>
        <dbReference type="ChEBI" id="CHEBI:57288"/>
        <dbReference type="ChEBI" id="CHEBI:64479"/>
        <dbReference type="ChEBI" id="CHEBI:78446"/>
        <dbReference type="EC" id="2.3.1.38"/>
    </reaction>
    <physiologicalReaction direction="left-to-right" evidence="44">
        <dbReference type="Rhea" id="RHEA:41789"/>
    </physiologicalReaction>
</comment>
<dbReference type="GO" id="GO:0004315">
    <property type="term" value="F:3-oxoacyl-[acyl-carrier-protein] synthase activity"/>
    <property type="evidence" value="ECO:0007669"/>
    <property type="project" value="UniProtKB-EC"/>
</dbReference>
<dbReference type="EMBL" id="GBRD01007997">
    <property type="protein sequence ID" value="JAG57824.1"/>
    <property type="molecule type" value="Transcribed_RNA"/>
</dbReference>
<evidence type="ECO:0000256" key="30">
    <source>
        <dbReference type="ARBA" id="ARBA00047451"/>
    </source>
</evidence>
<dbReference type="InterPro" id="IPR013968">
    <property type="entry name" value="PKS_KR"/>
</dbReference>
<dbReference type="SMART" id="SM00825">
    <property type="entry name" value="PKS_KS"/>
    <property type="match status" value="1"/>
</dbReference>
<evidence type="ECO:0000256" key="18">
    <source>
        <dbReference type="ARBA" id="ARBA00023388"/>
    </source>
</evidence>
<evidence type="ECO:0000256" key="57">
    <source>
        <dbReference type="SAM" id="MobiDB-lite"/>
    </source>
</evidence>
<dbReference type="InterPro" id="IPR029058">
    <property type="entry name" value="AB_hydrolase_fold"/>
</dbReference>
<dbReference type="EC" id="3.1.2.14" evidence="3"/>
<evidence type="ECO:0000256" key="52">
    <source>
        <dbReference type="ARBA" id="ARBA00049422"/>
    </source>
</evidence>
<dbReference type="Pfam" id="PF00550">
    <property type="entry name" value="PP-binding"/>
    <property type="match status" value="1"/>
</dbReference>
<evidence type="ECO:0000256" key="25">
    <source>
        <dbReference type="ARBA" id="ARBA00044883"/>
    </source>
</evidence>
<evidence type="ECO:0000256" key="31">
    <source>
        <dbReference type="ARBA" id="ARBA00047500"/>
    </source>
</evidence>
<comment type="catalytic activity">
    <reaction evidence="45">
        <text>hexadecanoyl-[ACP] + H2O = hexadecanoate + holo-[ACP] + H(+)</text>
        <dbReference type="Rhea" id="RHEA:41932"/>
        <dbReference type="Rhea" id="RHEA-COMP:9652"/>
        <dbReference type="Rhea" id="RHEA-COMP:9685"/>
        <dbReference type="ChEBI" id="CHEBI:7896"/>
        <dbReference type="ChEBI" id="CHEBI:15377"/>
        <dbReference type="ChEBI" id="CHEBI:15378"/>
        <dbReference type="ChEBI" id="CHEBI:64479"/>
        <dbReference type="ChEBI" id="CHEBI:78483"/>
        <dbReference type="EC" id="3.1.2.14"/>
    </reaction>
    <physiologicalReaction direction="left-to-right" evidence="45">
        <dbReference type="Rhea" id="RHEA:41933"/>
    </physiologicalReaction>
</comment>
<comment type="catalytic activity">
    <reaction evidence="38">
        <text>(2E)-dodecenoyl-[ACP] + NADPH + H(+) = dodecanoyl-[ACP] + NADP(+)</text>
        <dbReference type="Rhea" id="RHEA:41880"/>
        <dbReference type="Rhea" id="RHEA-COMP:9643"/>
        <dbReference type="Rhea" id="RHEA-COMP:9644"/>
        <dbReference type="ChEBI" id="CHEBI:15378"/>
        <dbReference type="ChEBI" id="CHEBI:57783"/>
        <dbReference type="ChEBI" id="CHEBI:58349"/>
        <dbReference type="ChEBI" id="CHEBI:65264"/>
        <dbReference type="ChEBI" id="CHEBI:78472"/>
    </reaction>
    <physiologicalReaction direction="left-to-right" evidence="38">
        <dbReference type="Rhea" id="RHEA:41881"/>
    </physiologicalReaction>
</comment>
<comment type="catalytic activity">
    <reaction evidence="42">
        <text>3-oxohexanoyl-[ACP] + NADPH + H(+) = (3R)-hydroxyhexanoyl-[ACP] + NADP(+)</text>
        <dbReference type="Rhea" id="RHEA:41824"/>
        <dbReference type="Rhea" id="RHEA-COMP:9629"/>
        <dbReference type="Rhea" id="RHEA-COMP:9630"/>
        <dbReference type="ChEBI" id="CHEBI:15378"/>
        <dbReference type="ChEBI" id="CHEBI:57783"/>
        <dbReference type="ChEBI" id="CHEBI:58349"/>
        <dbReference type="ChEBI" id="CHEBI:78456"/>
        <dbReference type="ChEBI" id="CHEBI:78457"/>
    </reaction>
    <physiologicalReaction direction="left-to-right" evidence="42">
        <dbReference type="Rhea" id="RHEA:41825"/>
    </physiologicalReaction>
</comment>
<evidence type="ECO:0000256" key="24">
    <source>
        <dbReference type="ARBA" id="ARBA00023442"/>
    </source>
</evidence>
<dbReference type="PROSITE" id="PS00606">
    <property type="entry name" value="KS3_1"/>
    <property type="match status" value="1"/>
</dbReference>
<dbReference type="EC" id="1.1.1.100" evidence="5"/>
<evidence type="ECO:0000256" key="42">
    <source>
        <dbReference type="ARBA" id="ARBA00048571"/>
    </source>
</evidence>
<evidence type="ECO:0000256" key="3">
    <source>
        <dbReference type="ARBA" id="ARBA00012480"/>
    </source>
</evidence>
<comment type="catalytic activity">
    <reaction evidence="48">
        <text>decanoyl-[ACP] + malonyl-[ACP] + H(+) = 3-oxododecanoyl-[ACP] + holo-[ACP] + CO2</text>
        <dbReference type="Rhea" id="RHEA:41868"/>
        <dbReference type="Rhea" id="RHEA-COMP:9623"/>
        <dbReference type="Rhea" id="RHEA-COMP:9640"/>
        <dbReference type="Rhea" id="RHEA-COMP:9641"/>
        <dbReference type="Rhea" id="RHEA-COMP:9685"/>
        <dbReference type="ChEBI" id="CHEBI:15378"/>
        <dbReference type="ChEBI" id="CHEBI:16526"/>
        <dbReference type="ChEBI" id="CHEBI:64479"/>
        <dbReference type="ChEBI" id="CHEBI:78449"/>
        <dbReference type="ChEBI" id="CHEBI:78468"/>
        <dbReference type="ChEBI" id="CHEBI:78469"/>
    </reaction>
    <physiologicalReaction direction="left-to-right" evidence="48">
        <dbReference type="Rhea" id="RHEA:41869"/>
    </physiologicalReaction>
</comment>
<dbReference type="GO" id="GO:0004316">
    <property type="term" value="F:3-oxoacyl-[acyl-carrier-protein] reductase (NADPH) activity"/>
    <property type="evidence" value="ECO:0007669"/>
    <property type="project" value="UniProtKB-EC"/>
</dbReference>
<dbReference type="SMART" id="SM00823">
    <property type="entry name" value="PKS_PP"/>
    <property type="match status" value="1"/>
</dbReference>
<evidence type="ECO:0000256" key="43">
    <source>
        <dbReference type="ARBA" id="ARBA00048650"/>
    </source>
</evidence>
<comment type="catalytic activity">
    <reaction evidence="23">
        <text>(3R)-hydroxybutanoyl-[ACP] = (2E)-butenoyl-[ACP] + H2O</text>
        <dbReference type="Rhea" id="RHEA:41808"/>
        <dbReference type="Rhea" id="RHEA-COMP:9626"/>
        <dbReference type="Rhea" id="RHEA-COMP:9627"/>
        <dbReference type="ChEBI" id="CHEBI:15377"/>
        <dbReference type="ChEBI" id="CHEBI:78451"/>
        <dbReference type="ChEBI" id="CHEBI:78453"/>
    </reaction>
    <physiologicalReaction direction="left-to-right" evidence="23">
        <dbReference type="Rhea" id="RHEA:41809"/>
    </physiologicalReaction>
</comment>
<reference evidence="62" key="3">
    <citation type="submission" date="2014-09" db="EMBL/GenBank/DDBJ databases">
        <authorList>
            <person name="Magalhaes I.L.F."/>
            <person name="Oliveira U."/>
            <person name="Santos F.R."/>
            <person name="Vidigal T.H.D.A."/>
            <person name="Brescovit A.D."/>
            <person name="Santos A.J."/>
        </authorList>
    </citation>
    <scope>NUCLEOTIDE SEQUENCE</scope>
</reference>
<comment type="catalytic activity">
    <reaction evidence="41">
        <text>a fatty acyl-[ACP] + malonyl-[ACP] + H(+) = a 3-oxoacyl-[ACP] + holo-[ACP] + CO2</text>
        <dbReference type="Rhea" id="RHEA:22836"/>
        <dbReference type="Rhea" id="RHEA-COMP:9623"/>
        <dbReference type="Rhea" id="RHEA-COMP:9685"/>
        <dbReference type="Rhea" id="RHEA-COMP:9916"/>
        <dbReference type="Rhea" id="RHEA-COMP:14125"/>
        <dbReference type="ChEBI" id="CHEBI:15378"/>
        <dbReference type="ChEBI" id="CHEBI:16526"/>
        <dbReference type="ChEBI" id="CHEBI:64479"/>
        <dbReference type="ChEBI" id="CHEBI:78449"/>
        <dbReference type="ChEBI" id="CHEBI:78776"/>
        <dbReference type="ChEBI" id="CHEBI:138651"/>
        <dbReference type="EC" id="2.3.1.41"/>
    </reaction>
    <physiologicalReaction direction="left-to-right" evidence="41">
        <dbReference type="Rhea" id="RHEA:22837"/>
    </physiologicalReaction>
</comment>
<evidence type="ECO:0000256" key="1">
    <source>
        <dbReference type="ARBA" id="ARBA00005189"/>
    </source>
</evidence>
<dbReference type="InterPro" id="IPR049391">
    <property type="entry name" value="FAS_pseudo-KR"/>
</dbReference>
<dbReference type="SMART" id="SM00822">
    <property type="entry name" value="PKS_KR"/>
    <property type="match status" value="1"/>
</dbReference>
<comment type="catalytic activity">
    <reaction evidence="17">
        <text>(3R)-hydroxyhexanoyl-[ACP] = (2E)-hexenoyl-[ACP] + H2O</text>
        <dbReference type="Rhea" id="RHEA:41828"/>
        <dbReference type="Rhea" id="RHEA-COMP:9630"/>
        <dbReference type="Rhea" id="RHEA-COMP:9631"/>
        <dbReference type="ChEBI" id="CHEBI:15377"/>
        <dbReference type="ChEBI" id="CHEBI:78457"/>
        <dbReference type="ChEBI" id="CHEBI:78458"/>
    </reaction>
    <physiologicalReaction direction="left-to-right" evidence="17">
        <dbReference type="Rhea" id="RHEA:41829"/>
    </physiologicalReaction>
</comment>
<comment type="catalytic activity">
    <reaction evidence="51">
        <text>3-oxohexadecanoyl-[ACP] + NADPH + H(+) = (3R)-hydroxyhexadecanoyl-[ACP] + NADP(+)</text>
        <dbReference type="Rhea" id="RHEA:41904"/>
        <dbReference type="Rhea" id="RHEA-COMP:9649"/>
        <dbReference type="Rhea" id="RHEA-COMP:9650"/>
        <dbReference type="ChEBI" id="CHEBI:15378"/>
        <dbReference type="ChEBI" id="CHEBI:57783"/>
        <dbReference type="ChEBI" id="CHEBI:58349"/>
        <dbReference type="ChEBI" id="CHEBI:78478"/>
        <dbReference type="ChEBI" id="CHEBI:78480"/>
    </reaction>
    <physiologicalReaction direction="left-to-right" evidence="51">
        <dbReference type="Rhea" id="RHEA:41905"/>
    </physiologicalReaction>
</comment>
<evidence type="ECO:0000256" key="26">
    <source>
        <dbReference type="ARBA" id="ARBA00047300"/>
    </source>
</evidence>
<dbReference type="Gene3D" id="3.90.180.10">
    <property type="entry name" value="Medium-chain alcohol dehydrogenases, catalytic domain"/>
    <property type="match status" value="1"/>
</dbReference>
<organism evidence="61">
    <name type="scientific">Lygus hesperus</name>
    <name type="common">Western plant bug</name>
    <dbReference type="NCBI Taxonomy" id="30085"/>
    <lineage>
        <taxon>Eukaryota</taxon>
        <taxon>Metazoa</taxon>
        <taxon>Ecdysozoa</taxon>
        <taxon>Arthropoda</taxon>
        <taxon>Hexapoda</taxon>
        <taxon>Insecta</taxon>
        <taxon>Pterygota</taxon>
        <taxon>Neoptera</taxon>
        <taxon>Paraneoptera</taxon>
        <taxon>Hemiptera</taxon>
        <taxon>Heteroptera</taxon>
        <taxon>Panheteroptera</taxon>
        <taxon>Cimicomorpha</taxon>
        <taxon>Miridae</taxon>
        <taxon>Mirini</taxon>
        <taxon>Lygus</taxon>
    </lineage>
</organism>
<comment type="catalytic activity">
    <reaction evidence="28">
        <text>a (3R)-hydroxyacyl-[ACP] + NADP(+) = a 3-oxoacyl-[ACP] + NADPH + H(+)</text>
        <dbReference type="Rhea" id="RHEA:17397"/>
        <dbReference type="Rhea" id="RHEA-COMP:9916"/>
        <dbReference type="Rhea" id="RHEA-COMP:9945"/>
        <dbReference type="ChEBI" id="CHEBI:15378"/>
        <dbReference type="ChEBI" id="CHEBI:57783"/>
        <dbReference type="ChEBI" id="CHEBI:58349"/>
        <dbReference type="ChEBI" id="CHEBI:78776"/>
        <dbReference type="ChEBI" id="CHEBI:78827"/>
        <dbReference type="EC" id="1.1.1.100"/>
    </reaction>
    <physiologicalReaction direction="right-to-left" evidence="28">
        <dbReference type="Rhea" id="RHEA:17399"/>
    </physiologicalReaction>
</comment>
<evidence type="ECO:0000256" key="15">
    <source>
        <dbReference type="ARBA" id="ARBA00023332"/>
    </source>
</evidence>
<dbReference type="Pfam" id="PF00975">
    <property type="entry name" value="Thioesterase"/>
    <property type="match status" value="1"/>
</dbReference>
<dbReference type="FunFam" id="3.40.50.720:FF:000209">
    <property type="entry name" value="Polyketide synthase Pks12"/>
    <property type="match status" value="1"/>
</dbReference>
<dbReference type="CDD" id="cd05195">
    <property type="entry name" value="enoyl_red"/>
    <property type="match status" value="1"/>
</dbReference>
<dbReference type="InterPro" id="IPR032821">
    <property type="entry name" value="PKS_assoc"/>
</dbReference>
<dbReference type="SUPFAM" id="SSF51735">
    <property type="entry name" value="NAD(P)-binding Rossmann-fold domains"/>
    <property type="match status" value="2"/>
</dbReference>
<evidence type="ECO:0000256" key="40">
    <source>
        <dbReference type="ARBA" id="ARBA00048420"/>
    </source>
</evidence>
<dbReference type="InterPro" id="IPR020806">
    <property type="entry name" value="PKS_PP-bd"/>
</dbReference>
<feature type="compositionally biased region" description="Polar residues" evidence="57">
    <location>
        <begin position="2369"/>
        <end position="2378"/>
    </location>
</feature>
<dbReference type="Gene3D" id="1.10.1200.10">
    <property type="entry name" value="ACP-like"/>
    <property type="match status" value="1"/>
</dbReference>
<dbReference type="GO" id="GO:0031177">
    <property type="term" value="F:phosphopantetheine binding"/>
    <property type="evidence" value="ECO:0007669"/>
    <property type="project" value="InterPro"/>
</dbReference>
<keyword evidence="12" id="KW-0663">Pyridoxal phosphate</keyword>
<evidence type="ECO:0000256" key="53">
    <source>
        <dbReference type="ARBA" id="ARBA00049449"/>
    </source>
</evidence>
<dbReference type="PROSITE" id="PS52004">
    <property type="entry name" value="KS3_2"/>
    <property type="match status" value="1"/>
</dbReference>
<dbReference type="Gene3D" id="3.40.47.10">
    <property type="match status" value="1"/>
</dbReference>
<keyword evidence="9" id="KW-0597">Phosphoprotein</keyword>
<evidence type="ECO:0000256" key="28">
    <source>
        <dbReference type="ARBA" id="ARBA00047400"/>
    </source>
</evidence>
<evidence type="ECO:0000256" key="49">
    <source>
        <dbReference type="ARBA" id="ARBA00049171"/>
    </source>
</evidence>
<feature type="domain" description="Carrier" evidence="58">
    <location>
        <begin position="1992"/>
        <end position="2069"/>
    </location>
</feature>
<dbReference type="InterPro" id="IPR049900">
    <property type="entry name" value="PKS_mFAS_DH"/>
</dbReference>
<evidence type="ECO:0000256" key="6">
    <source>
        <dbReference type="ARBA" id="ARBA00013191"/>
    </source>
</evidence>
<dbReference type="PROSITE" id="PS50075">
    <property type="entry name" value="CARRIER"/>
    <property type="match status" value="1"/>
</dbReference>
<dbReference type="Pfam" id="PF02801">
    <property type="entry name" value="Ketoacyl-synt_C"/>
    <property type="match status" value="1"/>
</dbReference>
<dbReference type="InterPro" id="IPR036736">
    <property type="entry name" value="ACP-like_sf"/>
</dbReference>
<dbReference type="InterPro" id="IPR042104">
    <property type="entry name" value="PKS_dehydratase_sf"/>
</dbReference>
<evidence type="ECO:0000256" key="16">
    <source>
        <dbReference type="ARBA" id="ARBA00023351"/>
    </source>
</evidence>
<dbReference type="SUPFAM" id="SSF52151">
    <property type="entry name" value="FabD/lysophospholipase-like"/>
    <property type="match status" value="1"/>
</dbReference>
<dbReference type="InterPro" id="IPR009081">
    <property type="entry name" value="PP-bd_ACP"/>
</dbReference>
<dbReference type="Pfam" id="PF00109">
    <property type="entry name" value="ketoacyl-synt"/>
    <property type="match status" value="1"/>
</dbReference>
<evidence type="ECO:0000256" key="9">
    <source>
        <dbReference type="ARBA" id="ARBA00022553"/>
    </source>
</evidence>
<keyword evidence="11" id="KW-0702">S-nitrosylation</keyword>
<accession>A0A0A9Y5L4</accession>
<comment type="catalytic activity">
    <reaction evidence="25">
        <text>acetyl-CoA + n malonyl-CoA + 2n NADPH + 2n H(+) = a long-chain fatty acid + (n+1) CoA + n CO2 + 2n NADP(+).</text>
        <dbReference type="EC" id="2.3.1.85"/>
    </reaction>
</comment>
<dbReference type="InterPro" id="IPR016039">
    <property type="entry name" value="Thiolase-like"/>
</dbReference>
<evidence type="ECO:0000256" key="21">
    <source>
        <dbReference type="ARBA" id="ARBA00023399"/>
    </source>
</evidence>
<dbReference type="Pfam" id="PF21089">
    <property type="entry name" value="PKS_DH_N"/>
    <property type="match status" value="1"/>
</dbReference>
<feature type="domain" description="Ketosynthase family 3 (KS3)" evidence="59">
    <location>
        <begin position="27"/>
        <end position="432"/>
    </location>
</feature>
<dbReference type="Pfam" id="PF00698">
    <property type="entry name" value="Acyl_transf_1"/>
    <property type="match status" value="1"/>
</dbReference>
<dbReference type="EC" id="2.3.1.85" evidence="4"/>
<dbReference type="GO" id="GO:0141148">
    <property type="term" value="F:enoyl-[acyl-carrier-protein] reductase (NADPH) activity"/>
    <property type="evidence" value="ECO:0007669"/>
    <property type="project" value="UniProtKB-EC"/>
</dbReference>
<comment type="catalytic activity">
    <reaction evidence="31">
        <text>(2E)-butenoyl-[ACP] + NADPH + H(+) = butanoyl-[ACP] + NADP(+)</text>
        <dbReference type="Rhea" id="RHEA:41812"/>
        <dbReference type="Rhea" id="RHEA-COMP:9627"/>
        <dbReference type="Rhea" id="RHEA-COMP:9628"/>
        <dbReference type="ChEBI" id="CHEBI:15378"/>
        <dbReference type="ChEBI" id="CHEBI:57783"/>
        <dbReference type="ChEBI" id="CHEBI:58349"/>
        <dbReference type="ChEBI" id="CHEBI:78453"/>
        <dbReference type="ChEBI" id="CHEBI:78454"/>
    </reaction>
    <physiologicalReaction direction="left-to-right" evidence="31">
        <dbReference type="Rhea" id="RHEA:41813"/>
    </physiologicalReaction>
</comment>
<comment type="catalytic activity">
    <reaction evidence="15">
        <text>(3R)-hydroxyoctanoyl-[ACP] = (2E)-octenoyl-[ACP] + H2O</text>
        <dbReference type="Rhea" id="RHEA:41844"/>
        <dbReference type="Rhea" id="RHEA-COMP:9634"/>
        <dbReference type="Rhea" id="RHEA-COMP:9635"/>
        <dbReference type="ChEBI" id="CHEBI:15377"/>
        <dbReference type="ChEBI" id="CHEBI:78461"/>
        <dbReference type="ChEBI" id="CHEBI:78462"/>
    </reaction>
    <physiologicalReaction direction="left-to-right" evidence="15">
        <dbReference type="Rhea" id="RHEA:41845"/>
    </physiologicalReaction>
</comment>
<evidence type="ECO:0000256" key="12">
    <source>
        <dbReference type="ARBA" id="ARBA00022898"/>
    </source>
</evidence>
<dbReference type="Gene3D" id="3.40.50.1820">
    <property type="entry name" value="alpha/beta hydrolase"/>
    <property type="match status" value="1"/>
</dbReference>
<proteinExistence type="predicted"/>
<comment type="catalytic activity">
    <reaction evidence="37">
        <text>hexadecanoyl-[ACP] + malonyl-[ACP] + H(+) = 3-oxooctadecanoyl-[ACP] + holo-[ACP] + CO2</text>
        <dbReference type="Rhea" id="RHEA:41916"/>
        <dbReference type="Rhea" id="RHEA-COMP:9623"/>
        <dbReference type="Rhea" id="RHEA-COMP:9652"/>
        <dbReference type="Rhea" id="RHEA-COMP:9653"/>
        <dbReference type="Rhea" id="RHEA-COMP:9685"/>
        <dbReference type="ChEBI" id="CHEBI:15378"/>
        <dbReference type="ChEBI" id="CHEBI:16526"/>
        <dbReference type="ChEBI" id="CHEBI:64479"/>
        <dbReference type="ChEBI" id="CHEBI:78449"/>
        <dbReference type="ChEBI" id="CHEBI:78483"/>
        <dbReference type="ChEBI" id="CHEBI:78487"/>
    </reaction>
    <physiologicalReaction direction="left-to-right" evidence="37">
        <dbReference type="Rhea" id="RHEA:41917"/>
    </physiologicalReaction>
</comment>
<comment type="catalytic activity">
    <reaction evidence="43">
        <text>a 2,3-saturated acyl-[ACP] + NADP(+) = a (2E)-enoyl-[ACP] + NADPH + H(+)</text>
        <dbReference type="Rhea" id="RHEA:22564"/>
        <dbReference type="Rhea" id="RHEA-COMP:9925"/>
        <dbReference type="Rhea" id="RHEA-COMP:9926"/>
        <dbReference type="ChEBI" id="CHEBI:15378"/>
        <dbReference type="ChEBI" id="CHEBI:57783"/>
        <dbReference type="ChEBI" id="CHEBI:58349"/>
        <dbReference type="ChEBI" id="CHEBI:78784"/>
        <dbReference type="ChEBI" id="CHEBI:78785"/>
        <dbReference type="EC" id="1.3.1.39"/>
    </reaction>
    <physiologicalReaction direction="right-to-left" evidence="43">
        <dbReference type="Rhea" id="RHEA:22566"/>
    </physiologicalReaction>
</comment>
<evidence type="ECO:0000256" key="37">
    <source>
        <dbReference type="ARBA" id="ARBA00048051"/>
    </source>
</evidence>
<evidence type="ECO:0000256" key="13">
    <source>
        <dbReference type="ARBA" id="ARBA00022990"/>
    </source>
</evidence>
<comment type="catalytic activity">
    <reaction evidence="29">
        <text>3-oxodecanoyl-[ACP] + NADPH + H(+) = (3R)-hydroxydecanoyl-[ACP] + NADP(+)</text>
        <dbReference type="Rhea" id="RHEA:41856"/>
        <dbReference type="Rhea" id="RHEA-COMP:9637"/>
        <dbReference type="Rhea" id="RHEA-COMP:9638"/>
        <dbReference type="ChEBI" id="CHEBI:15378"/>
        <dbReference type="ChEBI" id="CHEBI:57783"/>
        <dbReference type="ChEBI" id="CHEBI:58349"/>
        <dbReference type="ChEBI" id="CHEBI:78464"/>
        <dbReference type="ChEBI" id="CHEBI:78466"/>
    </reaction>
    <physiologicalReaction direction="left-to-right" evidence="29">
        <dbReference type="Rhea" id="RHEA:41857"/>
    </physiologicalReaction>
</comment>
<dbReference type="Pfam" id="PF16197">
    <property type="entry name" value="KAsynt_C_assoc"/>
    <property type="match status" value="1"/>
</dbReference>
<comment type="catalytic activity">
    <reaction evidence="40">
        <text>(2E)-octenoyl-[ACP] + NADPH + H(+) = octanoyl-[ACP] + NADP(+)</text>
        <dbReference type="Rhea" id="RHEA:41848"/>
        <dbReference type="Rhea" id="RHEA-COMP:9635"/>
        <dbReference type="Rhea" id="RHEA-COMP:9636"/>
        <dbReference type="ChEBI" id="CHEBI:15378"/>
        <dbReference type="ChEBI" id="CHEBI:57783"/>
        <dbReference type="ChEBI" id="CHEBI:58349"/>
        <dbReference type="ChEBI" id="CHEBI:78462"/>
        <dbReference type="ChEBI" id="CHEBI:78463"/>
    </reaction>
    <physiologicalReaction direction="left-to-right" evidence="40">
        <dbReference type="Rhea" id="RHEA:41849"/>
    </physiologicalReaction>
</comment>
<evidence type="ECO:0000256" key="56">
    <source>
        <dbReference type="PROSITE-ProRule" id="PRU01363"/>
    </source>
</evidence>
<comment type="catalytic activity">
    <reaction evidence="21">
        <text>(3R)-hydroxyoctadecanoyl-[ACP] = (2E)-octadecenoyl-[ACP] + H2O</text>
        <dbReference type="Rhea" id="RHEA:41924"/>
        <dbReference type="Rhea" id="RHEA-COMP:9654"/>
        <dbReference type="Rhea" id="RHEA-COMP:9655"/>
        <dbReference type="ChEBI" id="CHEBI:15377"/>
        <dbReference type="ChEBI" id="CHEBI:78488"/>
        <dbReference type="ChEBI" id="CHEBI:78489"/>
    </reaction>
    <physiologicalReaction direction="left-to-right" evidence="21">
        <dbReference type="Rhea" id="RHEA:41925"/>
    </physiologicalReaction>
</comment>
<dbReference type="InterPro" id="IPR014031">
    <property type="entry name" value="Ketoacyl_synth_C"/>
</dbReference>
<dbReference type="GO" id="GO:0006633">
    <property type="term" value="P:fatty acid biosynthetic process"/>
    <property type="evidence" value="ECO:0007669"/>
    <property type="project" value="InterPro"/>
</dbReference>
<feature type="active site" description="Proton acceptor; for dehydratase activity" evidence="56">
    <location>
        <position position="885"/>
    </location>
</feature>
<dbReference type="Gene3D" id="3.10.129.110">
    <property type="entry name" value="Polyketide synthase dehydratase"/>
    <property type="match status" value="1"/>
</dbReference>
<comment type="catalytic activity">
    <reaction evidence="32">
        <text>dodecanoyl-[ACP] + malonyl-[ACP] + H(+) = 3-oxotetradecanoyl-[ACP] + holo-[ACP] + CO2</text>
        <dbReference type="Rhea" id="RHEA:41884"/>
        <dbReference type="Rhea" id="RHEA-COMP:9623"/>
        <dbReference type="Rhea" id="RHEA-COMP:9644"/>
        <dbReference type="Rhea" id="RHEA-COMP:9645"/>
        <dbReference type="Rhea" id="RHEA-COMP:9685"/>
        <dbReference type="ChEBI" id="CHEBI:15378"/>
        <dbReference type="ChEBI" id="CHEBI:16526"/>
        <dbReference type="ChEBI" id="CHEBI:64479"/>
        <dbReference type="ChEBI" id="CHEBI:65264"/>
        <dbReference type="ChEBI" id="CHEBI:78449"/>
        <dbReference type="ChEBI" id="CHEBI:78473"/>
    </reaction>
    <physiologicalReaction direction="left-to-right" evidence="32">
        <dbReference type="Rhea" id="RHEA:41885"/>
    </physiologicalReaction>
</comment>
<dbReference type="Pfam" id="PF21149">
    <property type="entry name" value="FAS_pseudo-KR"/>
    <property type="match status" value="1"/>
</dbReference>
<dbReference type="InterPro" id="IPR057326">
    <property type="entry name" value="KR_dom"/>
</dbReference>
<dbReference type="InterPro" id="IPR001227">
    <property type="entry name" value="Ac_transferase_dom_sf"/>
</dbReference>
<evidence type="ECO:0000256" key="35">
    <source>
        <dbReference type="ARBA" id="ARBA00047953"/>
    </source>
</evidence>
<dbReference type="InterPro" id="IPR049552">
    <property type="entry name" value="PKS_DH_N"/>
</dbReference>
<comment type="catalytic activity">
    <reaction evidence="19">
        <text>a (3R)-hydroxyacyl-[ACP] = a (2E)-enoyl-[ACP] + H2O</text>
        <dbReference type="Rhea" id="RHEA:13097"/>
        <dbReference type="Rhea" id="RHEA-COMP:9925"/>
        <dbReference type="Rhea" id="RHEA-COMP:9945"/>
        <dbReference type="ChEBI" id="CHEBI:15377"/>
        <dbReference type="ChEBI" id="CHEBI:78784"/>
        <dbReference type="ChEBI" id="CHEBI:78827"/>
        <dbReference type="EC" id="4.2.1.59"/>
    </reaction>
    <physiologicalReaction direction="left-to-right" evidence="19">
        <dbReference type="Rhea" id="RHEA:13098"/>
    </physiologicalReaction>
</comment>
<feature type="domain" description="PKS/mFAS DH" evidence="60">
    <location>
        <begin position="851"/>
        <end position="1182"/>
    </location>
</feature>
<comment type="catalytic activity">
    <reaction evidence="46">
        <text>3-oxotetradecanoyl-[ACP] + NADPH + H(+) = (3R)-hydroxytetradecanoyl-[ACP] + NADP(+)</text>
        <dbReference type="Rhea" id="RHEA:41888"/>
        <dbReference type="Rhea" id="RHEA-COMP:9645"/>
        <dbReference type="Rhea" id="RHEA-COMP:9646"/>
        <dbReference type="ChEBI" id="CHEBI:15378"/>
        <dbReference type="ChEBI" id="CHEBI:57783"/>
        <dbReference type="ChEBI" id="CHEBI:58349"/>
        <dbReference type="ChEBI" id="CHEBI:78473"/>
        <dbReference type="ChEBI" id="CHEBI:78474"/>
    </reaction>
    <physiologicalReaction direction="left-to-right" evidence="46">
        <dbReference type="Rhea" id="RHEA:41889"/>
    </physiologicalReaction>
</comment>
<evidence type="ECO:0000256" key="48">
    <source>
        <dbReference type="ARBA" id="ARBA00049109"/>
    </source>
</evidence>
<protein>
    <recommendedName>
        <fullName evidence="7">Fatty acid synthase</fullName>
        <ecNumber evidence="5">1.1.1.100</ecNumber>
        <ecNumber evidence="2">1.3.1.39</ecNumber>
        <ecNumber evidence="6">2.3.1.41</ecNumber>
        <ecNumber evidence="4">2.3.1.85</ecNumber>
        <ecNumber evidence="3">3.1.2.14</ecNumber>
    </recommendedName>
</protein>
<evidence type="ECO:0000256" key="22">
    <source>
        <dbReference type="ARBA" id="ARBA00023401"/>
    </source>
</evidence>
<dbReference type="InterPro" id="IPR020843">
    <property type="entry name" value="ER"/>
</dbReference>
<comment type="catalytic activity">
    <reaction evidence="30">
        <text>tetradecanoyl-[ACP] + malonyl-[ACP] + H(+) = 3-oxohexadecanoyl-[ACP] + holo-[ACP] + CO2</text>
        <dbReference type="Rhea" id="RHEA:41900"/>
        <dbReference type="Rhea" id="RHEA-COMP:9623"/>
        <dbReference type="Rhea" id="RHEA-COMP:9648"/>
        <dbReference type="Rhea" id="RHEA-COMP:9649"/>
        <dbReference type="Rhea" id="RHEA-COMP:9685"/>
        <dbReference type="ChEBI" id="CHEBI:15378"/>
        <dbReference type="ChEBI" id="CHEBI:16526"/>
        <dbReference type="ChEBI" id="CHEBI:64479"/>
        <dbReference type="ChEBI" id="CHEBI:78449"/>
        <dbReference type="ChEBI" id="CHEBI:78477"/>
        <dbReference type="ChEBI" id="CHEBI:78478"/>
    </reaction>
    <physiologicalReaction direction="left-to-right" evidence="30">
        <dbReference type="Rhea" id="RHEA:41901"/>
    </physiologicalReaction>
</comment>
<feature type="region of interest" description="N-terminal hotdog fold" evidence="56">
    <location>
        <begin position="851"/>
        <end position="992"/>
    </location>
</feature>
<evidence type="ECO:0000256" key="19">
    <source>
        <dbReference type="ARBA" id="ARBA00023394"/>
    </source>
</evidence>
<evidence type="ECO:0000256" key="10">
    <source>
        <dbReference type="ARBA" id="ARBA00022679"/>
    </source>
</evidence>
<keyword evidence="8" id="KW-0596">Phosphopantetheine</keyword>
<evidence type="ECO:0000259" key="60">
    <source>
        <dbReference type="PROSITE" id="PS52019"/>
    </source>
</evidence>
<evidence type="ECO:0000256" key="38">
    <source>
        <dbReference type="ARBA" id="ARBA00048281"/>
    </source>
</evidence>
<feature type="active site" description="Proton donor; for dehydratase activity" evidence="56">
    <location>
        <position position="1081"/>
    </location>
</feature>
<dbReference type="SUPFAM" id="SSF53901">
    <property type="entry name" value="Thiolase-like"/>
    <property type="match status" value="1"/>
</dbReference>
<evidence type="ECO:0000256" key="36">
    <source>
        <dbReference type="ARBA" id="ARBA00047961"/>
    </source>
</evidence>
<evidence type="ECO:0000256" key="47">
    <source>
        <dbReference type="ARBA" id="ARBA00049019"/>
    </source>
</evidence>
<evidence type="ECO:0000256" key="33">
    <source>
        <dbReference type="ARBA" id="ARBA00047810"/>
    </source>
</evidence>
<evidence type="ECO:0000256" key="5">
    <source>
        <dbReference type="ARBA" id="ARBA00012948"/>
    </source>
</evidence>
<comment type="catalytic activity">
    <reaction evidence="39">
        <text>tetradecanoyl-[ACP] + H2O = tetradecanoate + holo-[ACP] + H(+)</text>
        <dbReference type="Rhea" id="RHEA:30123"/>
        <dbReference type="Rhea" id="RHEA-COMP:9648"/>
        <dbReference type="Rhea" id="RHEA-COMP:9685"/>
        <dbReference type="ChEBI" id="CHEBI:15377"/>
        <dbReference type="ChEBI" id="CHEBI:15378"/>
        <dbReference type="ChEBI" id="CHEBI:30807"/>
        <dbReference type="ChEBI" id="CHEBI:64479"/>
        <dbReference type="ChEBI" id="CHEBI:78477"/>
        <dbReference type="EC" id="3.1.2.14"/>
    </reaction>
    <physiologicalReaction direction="left-to-right" evidence="39">
        <dbReference type="Rhea" id="RHEA:30124"/>
    </physiologicalReaction>
</comment>
<evidence type="ECO:0000256" key="17">
    <source>
        <dbReference type="ARBA" id="ARBA00023373"/>
    </source>
</evidence>
<sequence>MEPINNIFFDREGSIEAGRKLCSVAEGDEIVVSGIAGVFPDSDNVVHFSEQLMNKVDLITEDDRRWTIDHPEIPNRTGKINNVEKFDAAFFGLHYNQAQCIDPMTRIFMEKAFECVVDAGFSPLELRGSKTAVIVGACFSESEKTWFFEKLQANGFGVTGVSRSMMANRVSYYLGLDGPSYTVDSACSSSMYALEQGYKAIQLGHCDSAIIGGCNLCLHPYVSLQFARLGVLSRDGRCKVFDEKANGYCRSEAICAMFLQKKKNSRRVYARVMHVKTNCDGFKDQGITYPSGEIQQCLIQEFYEECDVDPTSLAWIEAHGTGTRVGDPEEIKALVTTFCAGRKEPLKIGSLKSNIGHSEPASGLCSITKVIIAMETGLIPPNINFETPRKDIPYLTDGTMTVVTEPTPWEGGLVGVNSFGFGGANCHALFDWNPKNKVDGGRPLDDLPPLINVSARTEKATRKLLDFIENRPLDAEFVSLLHEVYKKEIPAYLWRGFAIMDKEKGCVSEKIQNSGLKRPHVVLFPGNYSELCRTLDYSLLKLPVVAESVETLGSVLKMDLKDLLFSVKPNKPDSLINNFVATVAIQIILVDLMKSLDLEIESYAGVSVGEISCAYADGCLTAEEAISIAYYTAVALVESDLPSSLSVKIDMSASQLKSKLVGGVELHPIGTRCSYIIGSKSAVEKIVEPLKKDGIEVENIKAYGYPIHSKTAGKVASKALNYISKVLKGDKRNTTKKWINGHSFVDAEYFSQLATTSVPYEVLWKLLDTDSVVLSEVGPTGKHVLTSVLDSVCVPGCKGVPNLLSVFEALGKLYLRGIEMNLTKLYPKIQYPVARTTPMIAPLIGWDHSKDWYVGTYKLQGKLKSGEKAFTINLKEEEYEFLSGHIIDGRNLYPATGYLALVWETLGLMEGQLFTEMDIVFEDVRFLRATNISKDGSVELVVSIQKTGSFEVTEGGAAIVTGKAYVPQDVTKEMTSVKFESSGEYPMSSKDIYKELRLRGYNYKGLFRSLVGANPAENTGKIHWYANWVAFMDNMLQTQLVYDDLRGLFVPTSIDCLVIDTKGHHQYIQEFEDRELPVFVDKNAHVIKCGGVEIRGMKVNAIARKKFLAEPVLEDYRFVPNATDKQTFTLAETVRVAVQTIMENDPNLQKVKVVELEPTEGKPILSTLIALSISDLPLTQPDVTILCNPSHPAVEGVPSEIVVEEKALTADMAANIVAGRNIFSEANKEKVNSVVAAIKKGGFLLTVEDPGSAIEHSQLNIIQDHVIEEGRIILLRKTDTLDNIKYHTIKFTRDASHWLTDAQEALKNSQYKRILFVAQDDPLSGLLGFTNCLMREPDCGHVRCVLIMDKDAPKFSLDDPLYKTQLAKDLNINVFKDGQWGTYRHTLLDGNKKVMSSHIHMNYLTRGDLSSLTWVESRLSKPRLLQKVIDDKKLIHVEFASLNFRDVMLATAKLAPESVVTNRKDLENCTGFEFSGSLNGERVMILSGREGFTNLFMHDHTRQSFWKIPESWTYEQAATVPVVYATVLYAVYICGRMKKGESILIHSGSGGVGQAAIRIAQYEGLEVFTTVGTPEKKEFLLKNFPGLKESHIGNSRDCSFEQMIMRETNGRGVDMVLNSLAEEKLLASVRCLARGGRFLEIGKYDITNNNPLGMELFKRGASFQGIMVDNLMKETGNKNLRVRLDTLMQQKIDEGAVVPLPATVFEQDQQEQAFRFMASGKHIGKVMIKINQNPDETSSPLDHKYLVKPKFYCDPEFTYVVAGGLGGFGLELVDWLVLRGAMKVLINSRRGLTNGYQSFRLKWLRELYKADVRISTVDITTPEGAKKLITEATEMGPVAGIFNLAVVLRDSLFLNLTLEQFEESLGPKANATLYLDQVSRVMCPQLEHFVVFSSVSCGLGNIGQTNYGMSNSVMERICEDRKRAGFPGLAVQWGAVGDVGLVADMQEEHVDVVIGGTLQQRISNCLELMDVFLRQDAPIVSSMVVAEKKFGAGAADNIVDTVLEIIGLRDLKTVSLHSTLAELGMDSMMAVEIKQTLEREFEIFLSPQDIRGLTFAKLQEMSSKDKDAPVATEKEPDVEVEVHETLFAVIQAEPEKYLPCVSLPTLVDEVPSESRTITFALPGIEGFASVFETLAMKLYTELHCLQLDYTQDLSTVGAITDSLLPYVKAKMNPESTFNLIGYSFGGLVALEMVHRLEKEGYSGQLILIDSSPATMRKLALHTEDEDRCDARIIIDSISYLTTQVDWKEVEEELVTLKDRQARAEFVTKMLKGLAPASDYFIIRMLLSLLYRSDAAKEYPGVPLNSIRSPVTLVKPTQGLSSDTDYQLDQYLKSPAEMHVVEGNHLSVLSTPKTASIVNEVIQKNPTVLSKSHSFTPSQVPDPLHKDIK</sequence>
<evidence type="ECO:0000256" key="11">
    <source>
        <dbReference type="ARBA" id="ARBA00022799"/>
    </source>
</evidence>
<evidence type="ECO:0000256" key="46">
    <source>
        <dbReference type="ARBA" id="ARBA00048935"/>
    </source>
</evidence>
<keyword evidence="13" id="KW-0007">Acetylation</keyword>
<dbReference type="Pfam" id="PF13602">
    <property type="entry name" value="ADH_zinc_N_2"/>
    <property type="match status" value="1"/>
</dbReference>
<dbReference type="InterPro" id="IPR014030">
    <property type="entry name" value="Ketoacyl_synth_N"/>
</dbReference>
<dbReference type="SMART" id="SM00829">
    <property type="entry name" value="PKS_ER"/>
    <property type="match status" value="1"/>
</dbReference>
<comment type="catalytic activity">
    <reaction evidence="50">
        <text>3-oxododecanoyl-[ACP] + NADPH + H(+) = (3R)-hydroxydodecanoyl-[ACP] + NADP(+)</text>
        <dbReference type="Rhea" id="RHEA:41872"/>
        <dbReference type="Rhea" id="RHEA-COMP:9641"/>
        <dbReference type="Rhea" id="RHEA-COMP:9642"/>
        <dbReference type="ChEBI" id="CHEBI:15378"/>
        <dbReference type="ChEBI" id="CHEBI:57783"/>
        <dbReference type="ChEBI" id="CHEBI:58349"/>
        <dbReference type="ChEBI" id="CHEBI:78469"/>
        <dbReference type="ChEBI" id="CHEBI:78470"/>
    </reaction>
    <physiologicalReaction direction="left-to-right" evidence="50">
        <dbReference type="Rhea" id="RHEA:41873"/>
    </physiologicalReaction>
</comment>
<dbReference type="InterPro" id="IPR050091">
    <property type="entry name" value="PKS_NRPS_Biosynth_Enz"/>
</dbReference>
<evidence type="ECO:0000313" key="61">
    <source>
        <dbReference type="EMBL" id="JAG27454.1"/>
    </source>
</evidence>
<evidence type="ECO:0000313" key="62">
    <source>
        <dbReference type="EMBL" id="JAG57824.1"/>
    </source>
</evidence>
<comment type="catalytic activity">
    <reaction evidence="27">
        <text>hexanoyl-[ACP] + malonyl-[ACP] + H(+) = 3-oxooctanoyl-[ACP] + holo-[ACP] + CO2</text>
        <dbReference type="Rhea" id="RHEA:41836"/>
        <dbReference type="Rhea" id="RHEA-COMP:9623"/>
        <dbReference type="Rhea" id="RHEA-COMP:9632"/>
        <dbReference type="Rhea" id="RHEA-COMP:9633"/>
        <dbReference type="Rhea" id="RHEA-COMP:9685"/>
        <dbReference type="ChEBI" id="CHEBI:15378"/>
        <dbReference type="ChEBI" id="CHEBI:16526"/>
        <dbReference type="ChEBI" id="CHEBI:64479"/>
        <dbReference type="ChEBI" id="CHEBI:78449"/>
        <dbReference type="ChEBI" id="CHEBI:78459"/>
        <dbReference type="ChEBI" id="CHEBI:78460"/>
    </reaction>
    <physiologicalReaction direction="left-to-right" evidence="27">
        <dbReference type="Rhea" id="RHEA:41837"/>
    </physiologicalReaction>
</comment>
<dbReference type="InterPro" id="IPR014043">
    <property type="entry name" value="Acyl_transferase_dom"/>
</dbReference>
<dbReference type="InterPro" id="IPR036291">
    <property type="entry name" value="NAD(P)-bd_dom_sf"/>
</dbReference>
<evidence type="ECO:0000256" key="2">
    <source>
        <dbReference type="ARBA" id="ARBA00012004"/>
    </source>
</evidence>
<keyword evidence="10" id="KW-0808">Transferase</keyword>
<evidence type="ECO:0000256" key="23">
    <source>
        <dbReference type="ARBA" id="ARBA00023402"/>
    </source>
</evidence>
<evidence type="ECO:0000256" key="14">
    <source>
        <dbReference type="ARBA" id="ARBA00023268"/>
    </source>
</evidence>
<dbReference type="PANTHER" id="PTHR43775:SF23">
    <property type="entry name" value="FATTY ACID SYNTHASE 3"/>
    <property type="match status" value="1"/>
</dbReference>
<evidence type="ECO:0000256" key="41">
    <source>
        <dbReference type="ARBA" id="ARBA00048506"/>
    </source>
</evidence>
<reference evidence="61" key="1">
    <citation type="journal article" date="2014" name="PLoS ONE">
        <title>Transcriptome-Based Identification of ABC Transporters in the Western Tarnished Plant Bug Lygus hesperus.</title>
        <authorList>
            <person name="Hull J.J."/>
            <person name="Chaney K."/>
            <person name="Geib S.M."/>
            <person name="Fabrick J.A."/>
            <person name="Brent C.S."/>
            <person name="Walsh D."/>
            <person name="Lavine L.C."/>
        </authorList>
    </citation>
    <scope>NUCLEOTIDE SEQUENCE</scope>
</reference>
<dbReference type="GO" id="GO:0019171">
    <property type="term" value="F:(3R)-hydroxyacyl-[acyl-carrier-protein] dehydratase activity"/>
    <property type="evidence" value="ECO:0007669"/>
    <property type="project" value="UniProtKB-EC"/>
</dbReference>
<dbReference type="SUPFAM" id="SSF50129">
    <property type="entry name" value="GroES-like"/>
    <property type="match status" value="1"/>
</dbReference>
<comment type="catalytic activity">
    <reaction evidence="33">
        <text>(2E)-hexadecenoyl-[ACP] + NADPH + H(+) = hexadecanoyl-[ACP] + NADP(+)</text>
        <dbReference type="Rhea" id="RHEA:41912"/>
        <dbReference type="Rhea" id="RHEA-COMP:9651"/>
        <dbReference type="Rhea" id="RHEA-COMP:9652"/>
        <dbReference type="ChEBI" id="CHEBI:15378"/>
        <dbReference type="ChEBI" id="CHEBI:57783"/>
        <dbReference type="ChEBI" id="CHEBI:58349"/>
        <dbReference type="ChEBI" id="CHEBI:78481"/>
        <dbReference type="ChEBI" id="CHEBI:78483"/>
    </reaction>
    <physiologicalReaction direction="left-to-right" evidence="33">
        <dbReference type="Rhea" id="RHEA:41913"/>
    </physiologicalReaction>
</comment>
<comment type="catalytic activity">
    <reaction evidence="47">
        <text>(2E)-octadecenoyl-[ACP] + NADPH + H(+) = octadecanoyl-[ACP] + NADP(+)</text>
        <dbReference type="Rhea" id="RHEA:41928"/>
        <dbReference type="Rhea" id="RHEA-COMP:9655"/>
        <dbReference type="Rhea" id="RHEA-COMP:9656"/>
        <dbReference type="ChEBI" id="CHEBI:15378"/>
        <dbReference type="ChEBI" id="CHEBI:57783"/>
        <dbReference type="ChEBI" id="CHEBI:58349"/>
        <dbReference type="ChEBI" id="CHEBI:78489"/>
        <dbReference type="ChEBI" id="CHEBI:78495"/>
    </reaction>
    <physiologicalReaction direction="left-to-right" evidence="47">
        <dbReference type="Rhea" id="RHEA:41929"/>
    </physiologicalReaction>
</comment>
<dbReference type="GO" id="GO:0004313">
    <property type="term" value="F:[acyl-carrier-protein] S-acetyltransferase activity"/>
    <property type="evidence" value="ECO:0007669"/>
    <property type="project" value="UniProtKB-EC"/>
</dbReference>
<evidence type="ECO:0000256" key="8">
    <source>
        <dbReference type="ARBA" id="ARBA00022450"/>
    </source>
</evidence>
<dbReference type="Gene3D" id="3.30.70.3290">
    <property type="match status" value="1"/>
</dbReference>
<evidence type="ECO:0000259" key="58">
    <source>
        <dbReference type="PROSITE" id="PS50075"/>
    </source>
</evidence>
<dbReference type="CDD" id="cd08954">
    <property type="entry name" value="KR_1_FAS_SDR_x"/>
    <property type="match status" value="1"/>
</dbReference>
<comment type="function">
    <text evidence="24">Fatty acid synthetase is a multifunctional enzyme that catalyzes the de novo biosynthesis of long-chain saturated fatty acids starting from acetyl-CoA and malonyl-CoA in the presence of NADPH. This multifunctional protein contains 7 catalytic activities and a site for the binding of the prosthetic group 4'-phosphopantetheine of the acyl carrier protein ([ACP]) domain.</text>
</comment>
<comment type="catalytic activity">
    <reaction evidence="53">
        <text>butanoyl-[ACP] + malonyl-[ACP] + H(+) = 3-oxohexanoyl-[ACP] + holo-[ACP] + CO2</text>
        <dbReference type="Rhea" id="RHEA:41820"/>
        <dbReference type="Rhea" id="RHEA-COMP:9623"/>
        <dbReference type="Rhea" id="RHEA-COMP:9628"/>
        <dbReference type="Rhea" id="RHEA-COMP:9629"/>
        <dbReference type="Rhea" id="RHEA-COMP:9685"/>
        <dbReference type="ChEBI" id="CHEBI:15378"/>
        <dbReference type="ChEBI" id="CHEBI:16526"/>
        <dbReference type="ChEBI" id="CHEBI:64479"/>
        <dbReference type="ChEBI" id="CHEBI:78449"/>
        <dbReference type="ChEBI" id="CHEBI:78454"/>
        <dbReference type="ChEBI" id="CHEBI:78456"/>
    </reaction>
    <physiologicalReaction direction="left-to-right" evidence="53">
        <dbReference type="Rhea" id="RHEA:41821"/>
    </physiologicalReaction>
</comment>
<evidence type="ECO:0000259" key="59">
    <source>
        <dbReference type="PROSITE" id="PS52004"/>
    </source>
</evidence>
<evidence type="ECO:0000256" key="51">
    <source>
        <dbReference type="ARBA" id="ARBA00049414"/>
    </source>
</evidence>
<dbReference type="Gene3D" id="3.40.50.720">
    <property type="entry name" value="NAD(P)-binding Rossmann-like Domain"/>
    <property type="match status" value="1"/>
</dbReference>
<evidence type="ECO:0000256" key="4">
    <source>
        <dbReference type="ARBA" id="ARBA00012873"/>
    </source>
</evidence>
<dbReference type="FunFam" id="1.10.1200.10:FF:000013">
    <property type="entry name" value="Fatty acid synthase"/>
    <property type="match status" value="1"/>
</dbReference>
<comment type="catalytic activity">
    <reaction evidence="22">
        <text>(3R)-hydroxyhexadecanoyl-[ACP] = (2E)-hexadecenoyl-[ACP] + H2O</text>
        <dbReference type="Rhea" id="RHEA:41908"/>
        <dbReference type="Rhea" id="RHEA-COMP:9650"/>
        <dbReference type="Rhea" id="RHEA-COMP:9651"/>
        <dbReference type="ChEBI" id="CHEBI:15377"/>
        <dbReference type="ChEBI" id="CHEBI:78480"/>
        <dbReference type="ChEBI" id="CHEBI:78481"/>
    </reaction>
    <physiologicalReaction direction="left-to-right" evidence="22">
        <dbReference type="Rhea" id="RHEA:41909"/>
    </physiologicalReaction>
</comment>
<comment type="catalytic activity">
    <reaction evidence="16">
        <text>(3R)-hydroxydodecanoyl-[ACP] = (2E)-dodecenoyl-[ACP] + H2O</text>
        <dbReference type="Rhea" id="RHEA:41876"/>
        <dbReference type="Rhea" id="RHEA-COMP:9642"/>
        <dbReference type="Rhea" id="RHEA-COMP:9643"/>
        <dbReference type="ChEBI" id="CHEBI:15377"/>
        <dbReference type="ChEBI" id="CHEBI:78470"/>
        <dbReference type="ChEBI" id="CHEBI:78472"/>
    </reaction>
    <physiologicalReaction direction="left-to-right" evidence="16">
        <dbReference type="Rhea" id="RHEA:41877"/>
    </physiologicalReaction>
</comment>
<dbReference type="InterPro" id="IPR018201">
    <property type="entry name" value="Ketoacyl_synth_AS"/>
</dbReference>
<dbReference type="InterPro" id="IPR020841">
    <property type="entry name" value="PKS_Beta-ketoAc_synthase_dom"/>
</dbReference>
<dbReference type="SUPFAM" id="SSF47336">
    <property type="entry name" value="ACP-like"/>
    <property type="match status" value="1"/>
</dbReference>
<comment type="catalytic activity">
    <reaction evidence="52">
        <text>3-oxooctanoyl-[ACP] + NADPH + H(+) = (3R)-hydroxyoctanoyl-[ACP] + NADP(+)</text>
        <dbReference type="Rhea" id="RHEA:41840"/>
        <dbReference type="Rhea" id="RHEA-COMP:9633"/>
        <dbReference type="Rhea" id="RHEA-COMP:9634"/>
        <dbReference type="ChEBI" id="CHEBI:15378"/>
        <dbReference type="ChEBI" id="CHEBI:57783"/>
        <dbReference type="ChEBI" id="CHEBI:58349"/>
        <dbReference type="ChEBI" id="CHEBI:78460"/>
        <dbReference type="ChEBI" id="CHEBI:78461"/>
    </reaction>
    <physiologicalReaction direction="left-to-right" evidence="52">
        <dbReference type="Rhea" id="RHEA:41841"/>
    </physiologicalReaction>
</comment>
<dbReference type="CDD" id="cd00833">
    <property type="entry name" value="PKS"/>
    <property type="match status" value="1"/>
</dbReference>
<comment type="catalytic activity">
    <reaction evidence="26">
        <text>3-oxooctadecanoyl-[ACP] + NADPH + H(+) = (3R)-hydroxyoctadecanoyl-[ACP] + NADP(+)</text>
        <dbReference type="Rhea" id="RHEA:41920"/>
        <dbReference type="Rhea" id="RHEA-COMP:9653"/>
        <dbReference type="Rhea" id="RHEA-COMP:9654"/>
        <dbReference type="ChEBI" id="CHEBI:15378"/>
        <dbReference type="ChEBI" id="CHEBI:57783"/>
        <dbReference type="ChEBI" id="CHEBI:58349"/>
        <dbReference type="ChEBI" id="CHEBI:78487"/>
        <dbReference type="ChEBI" id="CHEBI:78488"/>
    </reaction>
    <physiologicalReaction direction="left-to-right" evidence="26">
        <dbReference type="Rhea" id="RHEA:41921"/>
    </physiologicalReaction>
</comment>
<comment type="catalytic activity">
    <reaction evidence="20">
        <text>(3R)-hydroxytetradecanoyl-[ACP] = (2E)-tetradecenoyl-[ACP] + H2O</text>
        <dbReference type="Rhea" id="RHEA:41892"/>
        <dbReference type="Rhea" id="RHEA-COMP:9646"/>
        <dbReference type="Rhea" id="RHEA-COMP:9647"/>
        <dbReference type="ChEBI" id="CHEBI:15377"/>
        <dbReference type="ChEBI" id="CHEBI:78474"/>
        <dbReference type="ChEBI" id="CHEBI:78475"/>
    </reaction>
    <physiologicalReaction direction="left-to-right" evidence="20">
        <dbReference type="Rhea" id="RHEA:41893"/>
    </physiologicalReaction>
</comment>
<feature type="region of interest" description="Disordered" evidence="57">
    <location>
        <begin position="2369"/>
        <end position="2388"/>
    </location>
</feature>
<dbReference type="GO" id="GO:0016297">
    <property type="term" value="F:fatty acyl-[ACP] hydrolase activity"/>
    <property type="evidence" value="ECO:0007669"/>
    <property type="project" value="UniProtKB-EC"/>
</dbReference>
<comment type="catalytic activity">
    <reaction evidence="36">
        <text>acetyl-[ACP] + malonyl-[ACP] + H(+) = 3-oxobutanoyl-[ACP] + holo-[ACP] + CO2</text>
        <dbReference type="Rhea" id="RHEA:41800"/>
        <dbReference type="Rhea" id="RHEA-COMP:9621"/>
        <dbReference type="Rhea" id="RHEA-COMP:9623"/>
        <dbReference type="Rhea" id="RHEA-COMP:9625"/>
        <dbReference type="Rhea" id="RHEA-COMP:9685"/>
        <dbReference type="ChEBI" id="CHEBI:15378"/>
        <dbReference type="ChEBI" id="CHEBI:16526"/>
        <dbReference type="ChEBI" id="CHEBI:64479"/>
        <dbReference type="ChEBI" id="CHEBI:78446"/>
        <dbReference type="ChEBI" id="CHEBI:78449"/>
        <dbReference type="ChEBI" id="CHEBI:78450"/>
    </reaction>
    <physiologicalReaction direction="left-to-right" evidence="36">
        <dbReference type="Rhea" id="RHEA:41801"/>
    </physiologicalReaction>
</comment>
<dbReference type="GO" id="GO:0004312">
    <property type="term" value="F:fatty acid synthase activity"/>
    <property type="evidence" value="ECO:0007669"/>
    <property type="project" value="UniProtKB-EC"/>
</dbReference>
<evidence type="ECO:0000256" key="50">
    <source>
        <dbReference type="ARBA" id="ARBA00049263"/>
    </source>
</evidence>
<comment type="catalytic activity">
    <reaction evidence="49">
        <text>(2E)-tetradecenoyl-[ACP] + NADPH + H(+) = tetradecanoyl-[ACP] + NADP(+)</text>
        <dbReference type="Rhea" id="RHEA:41896"/>
        <dbReference type="Rhea" id="RHEA-COMP:9647"/>
        <dbReference type="Rhea" id="RHEA-COMP:9648"/>
        <dbReference type="ChEBI" id="CHEBI:15378"/>
        <dbReference type="ChEBI" id="CHEBI:57783"/>
        <dbReference type="ChEBI" id="CHEBI:58349"/>
        <dbReference type="ChEBI" id="CHEBI:78475"/>
        <dbReference type="ChEBI" id="CHEBI:78477"/>
    </reaction>
    <physiologicalReaction direction="left-to-right" evidence="49">
        <dbReference type="Rhea" id="RHEA:41897"/>
    </physiologicalReaction>
</comment>
<evidence type="ECO:0000256" key="7">
    <source>
        <dbReference type="ARBA" id="ARBA00018769"/>
    </source>
</evidence>
<dbReference type="Gene3D" id="3.40.366.10">
    <property type="entry name" value="Malonyl-Coenzyme A Acyl Carrier Protein, domain 2"/>
    <property type="match status" value="1"/>
</dbReference>
<evidence type="ECO:0000256" key="45">
    <source>
        <dbReference type="ARBA" id="ARBA00048704"/>
    </source>
</evidence>
<comment type="catalytic activity">
    <reaction evidence="18">
        <text>(3R)-hydroxydecanoyl-[ACP] = (2E)-decenoyl-[ACP] + H2O</text>
        <dbReference type="Rhea" id="RHEA:41860"/>
        <dbReference type="Rhea" id="RHEA-COMP:9638"/>
        <dbReference type="Rhea" id="RHEA-COMP:9639"/>
        <dbReference type="ChEBI" id="CHEBI:15377"/>
        <dbReference type="ChEBI" id="CHEBI:78466"/>
        <dbReference type="ChEBI" id="CHEBI:78467"/>
    </reaction>
    <physiologicalReaction direction="left-to-right" evidence="18">
        <dbReference type="Rhea" id="RHEA:41861"/>
    </physiologicalReaction>
</comment>
<comment type="catalytic activity">
    <reaction evidence="35">
        <text>3-oxobutanoyl-[ACP] + NADPH + H(+) = (3R)-hydroxybutanoyl-[ACP] + NADP(+)</text>
        <dbReference type="Rhea" id="RHEA:41804"/>
        <dbReference type="Rhea" id="RHEA-COMP:9625"/>
        <dbReference type="Rhea" id="RHEA-COMP:9626"/>
        <dbReference type="ChEBI" id="CHEBI:15378"/>
        <dbReference type="ChEBI" id="CHEBI:57783"/>
        <dbReference type="ChEBI" id="CHEBI:58349"/>
        <dbReference type="ChEBI" id="CHEBI:78450"/>
        <dbReference type="ChEBI" id="CHEBI:78451"/>
    </reaction>
    <physiologicalReaction direction="left-to-right" evidence="35">
        <dbReference type="Rhea" id="RHEA:41805"/>
    </physiologicalReaction>
</comment>
<reference evidence="61" key="2">
    <citation type="submission" date="2014-07" db="EMBL/GenBank/DDBJ databases">
        <authorList>
            <person name="Hull J."/>
        </authorList>
    </citation>
    <scope>NUCLEOTIDE SEQUENCE</scope>
</reference>
<evidence type="ECO:0000256" key="29">
    <source>
        <dbReference type="ARBA" id="ARBA00047440"/>
    </source>
</evidence>
<evidence type="ECO:0000256" key="55">
    <source>
        <dbReference type="ARBA" id="ARBA00049533"/>
    </source>
</evidence>
<dbReference type="Pfam" id="PF08659">
    <property type="entry name" value="KR"/>
    <property type="match status" value="1"/>
</dbReference>
<evidence type="ECO:0000256" key="54">
    <source>
        <dbReference type="ARBA" id="ARBA00049521"/>
    </source>
</evidence>
<dbReference type="PROSITE" id="PS52019">
    <property type="entry name" value="PKS_MFAS_DH"/>
    <property type="match status" value="1"/>
</dbReference>
<gene>
    <name evidence="61" type="primary">Fasn_5</name>
    <name evidence="61" type="ORF">CM83_28253</name>
</gene>